<evidence type="ECO:0000259" key="1">
    <source>
        <dbReference type="Pfam" id="PF09159"/>
    </source>
</evidence>
<dbReference type="GO" id="GO:0003676">
    <property type="term" value="F:nucleic acid binding"/>
    <property type="evidence" value="ECO:0007669"/>
    <property type="project" value="InterPro"/>
</dbReference>
<dbReference type="Gene3D" id="3.30.420.10">
    <property type="entry name" value="Ribonuclease H-like superfamily/Ribonuclease H"/>
    <property type="match status" value="1"/>
</dbReference>
<sequence length="322" mass="36557">MKIISFDVGIKNLAYCIFNIENPGSPIVIENWNVLNLLDDKPDVATCNCHLVNKKKSDKTVNICGKKAKFVKNDKHYCEKHAKLSSFLLPNKECSPASLKKMKIEELKDLGNKYGVFLPGNLGTISFTPPEQISIPTTKKGCLEKMLAFFDKKTLEIIKPPKNKTANDTDLVCIGKNMKKLLDEIPGIEQITHVIIENQISTIANRMKTIQGMCAQYFIMKCSQNVVVEFISSINKLKDFKDKTVLDNDDSTAAYKQHKKDGITFCKQFINANPQFSQWEHCLETTKKDDLADSFLQGIWYLKNRNIITYAENLKINSVYLS</sequence>
<protein>
    <recommendedName>
        <fullName evidence="1">Mitochondrial resolvase Ydc2 catalytic domain-containing protein</fullName>
    </recommendedName>
</protein>
<dbReference type="InterPro" id="IPR015242">
    <property type="entry name" value="Ydc2_cat"/>
</dbReference>
<proteinExistence type="predicted"/>
<organism evidence="2">
    <name type="scientific">viral metagenome</name>
    <dbReference type="NCBI Taxonomy" id="1070528"/>
    <lineage>
        <taxon>unclassified sequences</taxon>
        <taxon>metagenomes</taxon>
        <taxon>organismal metagenomes</taxon>
    </lineage>
</organism>
<dbReference type="EMBL" id="MN738925">
    <property type="protein sequence ID" value="QHT31842.1"/>
    <property type="molecule type" value="Genomic_DNA"/>
</dbReference>
<dbReference type="InterPro" id="IPR012337">
    <property type="entry name" value="RNaseH-like_sf"/>
</dbReference>
<accession>A0A6C0ESY2</accession>
<dbReference type="SUPFAM" id="SSF53098">
    <property type="entry name" value="Ribonuclease H-like"/>
    <property type="match status" value="2"/>
</dbReference>
<dbReference type="Pfam" id="PF09159">
    <property type="entry name" value="Ydc2-catalyt"/>
    <property type="match status" value="1"/>
</dbReference>
<dbReference type="InterPro" id="IPR036397">
    <property type="entry name" value="RNaseH_sf"/>
</dbReference>
<dbReference type="AlphaFoldDB" id="A0A6C0ESY2"/>
<feature type="domain" description="Mitochondrial resolvase Ydc2 catalytic" evidence="1">
    <location>
        <begin position="3"/>
        <end position="62"/>
    </location>
</feature>
<reference evidence="2" key="1">
    <citation type="journal article" date="2020" name="Nature">
        <title>Giant virus diversity and host interactions through global metagenomics.</title>
        <authorList>
            <person name="Schulz F."/>
            <person name="Roux S."/>
            <person name="Paez-Espino D."/>
            <person name="Jungbluth S."/>
            <person name="Walsh D.A."/>
            <person name="Denef V.J."/>
            <person name="McMahon K.D."/>
            <person name="Konstantinidis K.T."/>
            <person name="Eloe-Fadrosh E.A."/>
            <person name="Kyrpides N.C."/>
            <person name="Woyke T."/>
        </authorList>
    </citation>
    <scope>NUCLEOTIDE SEQUENCE</scope>
    <source>
        <strain evidence="2">GVMAG-M-3300009155-48</strain>
    </source>
</reference>
<evidence type="ECO:0000313" key="2">
    <source>
        <dbReference type="EMBL" id="QHT31842.1"/>
    </source>
</evidence>
<name>A0A6C0ESY2_9ZZZZ</name>